<protein>
    <submittedName>
        <fullName evidence="1">Monooxygenase</fullName>
    </submittedName>
</protein>
<sequence>MTVPQHEVIIVGGGFSGIGAAIKLDRTGISDYLLVEQGDGIGGAWHFNTYPGVAVDIPSLSYSFSFERNPDWSRVFAPGAELKAYAEHCVDKYGIRGRIRLNTGITGARFDEQTDLWHLSTSSGETLTARHVIGATGVLTQPKLPEIPGIASFGGVTMHTARWDHGVDLRGKRVAIIGTGASALQVIPEIAPSVAHLTVFQRTPIWVIPKPDAEIPAGVRQVMARLPALQLPARLLSQAIVEVGFVLTAHYHNALHLAKGYEKLALDFLRREVSDPVTCDKLTPKYGFGCKRPSTSNTYLKTFNRDNVALVTEAITEVTAEGVRTRDGVLHEVDVLICATGFKVFESGNMPPFEVTGLGGRDLEGWWDDHRYQAYEGVSMPGFPNFFLILGPNGYNGASYFQLIEQQTRHIARCLTQARKQRATRIEVRQEANDRFFNDMKARSGRQVFFNNSCGSANSYYFDKHGDVPFRPATSLEAHWRSMRFPLSDYRFSSVG</sequence>
<dbReference type="PRINTS" id="PR00469">
    <property type="entry name" value="PNDRDTASEII"/>
</dbReference>
<proteinExistence type="predicted"/>
<keyword evidence="1" id="KW-0560">Oxidoreductase</keyword>
<dbReference type="Proteomes" id="UP000243900">
    <property type="component" value="Unassembled WGS sequence"/>
</dbReference>
<evidence type="ECO:0000313" key="1">
    <source>
        <dbReference type="EMBL" id="PQA37370.1"/>
    </source>
</evidence>
<dbReference type="InterPro" id="IPR036188">
    <property type="entry name" value="FAD/NAD-bd_sf"/>
</dbReference>
<dbReference type="InterPro" id="IPR051209">
    <property type="entry name" value="FAD-bind_Monooxygenase_sf"/>
</dbReference>
<organism evidence="1 2">
    <name type="scientific">Amnimonas aquatica</name>
    <dbReference type="NCBI Taxonomy" id="2094561"/>
    <lineage>
        <taxon>Bacteria</taxon>
        <taxon>Pseudomonadati</taxon>
        <taxon>Pseudomonadota</taxon>
        <taxon>Gammaproteobacteria</taxon>
        <taxon>Moraxellales</taxon>
        <taxon>Moraxellaceae</taxon>
        <taxon>Amnimonas</taxon>
    </lineage>
</organism>
<name>A0A2P6ARL0_9GAMM</name>
<dbReference type="Gene3D" id="3.50.50.60">
    <property type="entry name" value="FAD/NAD(P)-binding domain"/>
    <property type="match status" value="2"/>
</dbReference>
<dbReference type="OrthoDB" id="9766402at2"/>
<dbReference type="SUPFAM" id="SSF51905">
    <property type="entry name" value="FAD/NAD(P)-binding domain"/>
    <property type="match status" value="1"/>
</dbReference>
<dbReference type="GO" id="GO:0004497">
    <property type="term" value="F:monooxygenase activity"/>
    <property type="evidence" value="ECO:0007669"/>
    <property type="project" value="UniProtKB-KW"/>
</dbReference>
<gene>
    <name evidence="1" type="ORF">C5O18_07480</name>
</gene>
<dbReference type="PANTHER" id="PTHR42877:SF4">
    <property type="entry name" value="FAD_NAD(P)-BINDING DOMAIN-CONTAINING PROTEIN-RELATED"/>
    <property type="match status" value="1"/>
</dbReference>
<keyword evidence="2" id="KW-1185">Reference proteome</keyword>
<reference evidence="2" key="1">
    <citation type="submission" date="2018-02" db="EMBL/GenBank/DDBJ databases">
        <title>Genome sequencing of Solimonas sp. HR-BB.</title>
        <authorList>
            <person name="Lee Y."/>
            <person name="Jeon C.O."/>
        </authorList>
    </citation>
    <scope>NUCLEOTIDE SEQUENCE [LARGE SCALE GENOMIC DNA]</scope>
    <source>
        <strain evidence="2">HR-E</strain>
    </source>
</reference>
<keyword evidence="1" id="KW-0503">Monooxygenase</keyword>
<dbReference type="AlphaFoldDB" id="A0A2P6ARL0"/>
<comment type="caution">
    <text evidence="1">The sequence shown here is derived from an EMBL/GenBank/DDBJ whole genome shotgun (WGS) entry which is preliminary data.</text>
</comment>
<dbReference type="RefSeq" id="WP_105192835.1">
    <property type="nucleotide sequence ID" value="NZ_PTQZ01000184.1"/>
</dbReference>
<evidence type="ECO:0000313" key="2">
    <source>
        <dbReference type="Proteomes" id="UP000243900"/>
    </source>
</evidence>
<dbReference type="Pfam" id="PF13738">
    <property type="entry name" value="Pyr_redox_3"/>
    <property type="match status" value="1"/>
</dbReference>
<dbReference type="EMBL" id="PTQZ01000184">
    <property type="protein sequence ID" value="PQA37370.1"/>
    <property type="molecule type" value="Genomic_DNA"/>
</dbReference>
<accession>A0A2P6ARL0</accession>
<dbReference type="PANTHER" id="PTHR42877">
    <property type="entry name" value="L-ORNITHINE N(5)-MONOOXYGENASE-RELATED"/>
    <property type="match status" value="1"/>
</dbReference>